<dbReference type="Proteomes" id="UP001227230">
    <property type="component" value="Chromosome 7"/>
</dbReference>
<protein>
    <submittedName>
        <fullName evidence="1">Uncharacterized protein</fullName>
    </submittedName>
</protein>
<name>A0ABY9CBV8_VITVI</name>
<dbReference type="EMBL" id="CP126654">
    <property type="protein sequence ID" value="WJZ91625.1"/>
    <property type="molecule type" value="Genomic_DNA"/>
</dbReference>
<sequence length="99" mass="11256">MFFLLDSIPISQLYSTLSTSPTLPFLPSFPHLIPKVRLLHILLDFCYSLSSFWPVDFLLCFMCKLCLVAVEVWQNGRILSILKASSFPFVGGLQLMELV</sequence>
<evidence type="ECO:0000313" key="2">
    <source>
        <dbReference type="Proteomes" id="UP001227230"/>
    </source>
</evidence>
<keyword evidence="2" id="KW-1185">Reference proteome</keyword>
<reference evidence="1 2" key="1">
    <citation type="journal article" date="2023" name="Hortic Res">
        <title>The complete reference genome for grapevine (Vitis vinifera L.) genetics and breeding.</title>
        <authorList>
            <person name="Shi X."/>
            <person name="Cao S."/>
            <person name="Wang X."/>
            <person name="Huang S."/>
            <person name="Wang Y."/>
            <person name="Liu Z."/>
            <person name="Liu W."/>
            <person name="Leng X."/>
            <person name="Peng Y."/>
            <person name="Wang N."/>
            <person name="Wang Y."/>
            <person name="Ma Z."/>
            <person name="Xu X."/>
            <person name="Zhang F."/>
            <person name="Xue H."/>
            <person name="Zhong H."/>
            <person name="Wang Y."/>
            <person name="Zhang K."/>
            <person name="Velt A."/>
            <person name="Avia K."/>
            <person name="Holtgrawe D."/>
            <person name="Grimplet J."/>
            <person name="Matus J.T."/>
            <person name="Ware D."/>
            <person name="Wu X."/>
            <person name="Wang H."/>
            <person name="Liu C."/>
            <person name="Fang Y."/>
            <person name="Rustenholz C."/>
            <person name="Cheng Z."/>
            <person name="Xiao H."/>
            <person name="Zhou Y."/>
        </authorList>
    </citation>
    <scope>NUCLEOTIDE SEQUENCE [LARGE SCALE GENOMIC DNA]</scope>
    <source>
        <strain evidence="2">cv. Pinot noir / PN40024</strain>
        <tissue evidence="1">Leaf</tissue>
    </source>
</reference>
<organism evidence="1 2">
    <name type="scientific">Vitis vinifera</name>
    <name type="common">Grape</name>
    <dbReference type="NCBI Taxonomy" id="29760"/>
    <lineage>
        <taxon>Eukaryota</taxon>
        <taxon>Viridiplantae</taxon>
        <taxon>Streptophyta</taxon>
        <taxon>Embryophyta</taxon>
        <taxon>Tracheophyta</taxon>
        <taxon>Spermatophyta</taxon>
        <taxon>Magnoliopsida</taxon>
        <taxon>eudicotyledons</taxon>
        <taxon>Gunneridae</taxon>
        <taxon>Pentapetalae</taxon>
        <taxon>rosids</taxon>
        <taxon>Vitales</taxon>
        <taxon>Vitaceae</taxon>
        <taxon>Viteae</taxon>
        <taxon>Vitis</taxon>
    </lineage>
</organism>
<gene>
    <name evidence="1" type="ORF">VitviT2T_010681</name>
</gene>
<accession>A0ABY9CBV8</accession>
<proteinExistence type="predicted"/>
<evidence type="ECO:0000313" key="1">
    <source>
        <dbReference type="EMBL" id="WJZ91625.1"/>
    </source>
</evidence>